<protein>
    <submittedName>
        <fullName evidence="1">Uncharacterized protein</fullName>
    </submittedName>
</protein>
<name>I2B764_SHIBC</name>
<evidence type="ECO:0000313" key="1">
    <source>
        <dbReference type="EMBL" id="AFJ46368.1"/>
    </source>
</evidence>
<gene>
    <name evidence="1" type="ordered locus">EBL_c12650</name>
</gene>
<dbReference type="HOGENOM" id="CLU_3122621_0_0_6"/>
<dbReference type="KEGG" id="ebt:EBL_c12650"/>
<dbReference type="AlphaFoldDB" id="I2B764"/>
<evidence type="ECO:0000313" key="2">
    <source>
        <dbReference type="Proteomes" id="UP000001955"/>
    </source>
</evidence>
<sequence length="50" mass="5997">MRHGAVNGGFFMYEQVRGAYEYYVIINRLYLNALINYRNNVSFFAAHRIY</sequence>
<proteinExistence type="predicted"/>
<dbReference type="Proteomes" id="UP000001955">
    <property type="component" value="Chromosome"/>
</dbReference>
<reference evidence="1 2" key="1">
    <citation type="journal article" date="2012" name="J. Bacteriol.">
        <title>Complete genome sequence of the B12-producing Shimwellia blattae strain DSM 4481, isolated from a cockroach.</title>
        <authorList>
            <person name="Brzuszkiewicz E."/>
            <person name="Waschkowitz T."/>
            <person name="Wiezer A."/>
            <person name="Daniel R."/>
        </authorList>
    </citation>
    <scope>NUCLEOTIDE SEQUENCE [LARGE SCALE GENOMIC DNA]</scope>
    <source>
        <strain evidence="2">ATCC 29907 / DSM 4481 / JCM 1650 / NBRC 105725 / CDC 9005-74</strain>
    </source>
</reference>
<keyword evidence="2" id="KW-1185">Reference proteome</keyword>
<dbReference type="EMBL" id="CP001560">
    <property type="protein sequence ID" value="AFJ46368.1"/>
    <property type="molecule type" value="Genomic_DNA"/>
</dbReference>
<organism evidence="1 2">
    <name type="scientific">Shimwellia blattae (strain ATCC 29907 / DSM 4481 / JCM 1650 / NBRC 105725 / CDC 9005-74)</name>
    <name type="common">Escherichia blattae</name>
    <dbReference type="NCBI Taxonomy" id="630626"/>
    <lineage>
        <taxon>Bacteria</taxon>
        <taxon>Pseudomonadati</taxon>
        <taxon>Pseudomonadota</taxon>
        <taxon>Gammaproteobacteria</taxon>
        <taxon>Enterobacterales</taxon>
        <taxon>Enterobacteriaceae</taxon>
        <taxon>Shimwellia</taxon>
    </lineage>
</organism>
<accession>I2B764</accession>